<dbReference type="InterPro" id="IPR050334">
    <property type="entry name" value="Molybdenum_import_ModC"/>
</dbReference>
<evidence type="ECO:0000256" key="3">
    <source>
        <dbReference type="ARBA" id="ARBA00022840"/>
    </source>
</evidence>
<dbReference type="SMART" id="SM00382">
    <property type="entry name" value="AAA"/>
    <property type="match status" value="1"/>
</dbReference>
<evidence type="ECO:0000313" key="5">
    <source>
        <dbReference type="EMBL" id="NUZ06425.1"/>
    </source>
</evidence>
<dbReference type="PANTHER" id="PTHR43514:SF4">
    <property type="entry name" value="ABC TRANSPORTER I FAMILY MEMBER 10"/>
    <property type="match status" value="1"/>
</dbReference>
<dbReference type="SUPFAM" id="SSF52540">
    <property type="entry name" value="P-loop containing nucleoside triphosphate hydrolases"/>
    <property type="match status" value="1"/>
</dbReference>
<dbReference type="GO" id="GO:0005524">
    <property type="term" value="F:ATP binding"/>
    <property type="evidence" value="ECO:0007669"/>
    <property type="project" value="UniProtKB-KW"/>
</dbReference>
<feature type="domain" description="ABC transporter" evidence="4">
    <location>
        <begin position="3"/>
        <end position="229"/>
    </location>
</feature>
<proteinExistence type="predicted"/>
<organism evidence="5 6">
    <name type="scientific">Piscinibacter koreensis</name>
    <dbReference type="NCBI Taxonomy" id="2742824"/>
    <lineage>
        <taxon>Bacteria</taxon>
        <taxon>Pseudomonadati</taxon>
        <taxon>Pseudomonadota</taxon>
        <taxon>Betaproteobacteria</taxon>
        <taxon>Burkholderiales</taxon>
        <taxon>Sphaerotilaceae</taxon>
        <taxon>Piscinibacter</taxon>
    </lineage>
</organism>
<keyword evidence="6" id="KW-1185">Reference proteome</keyword>
<dbReference type="Gene3D" id="3.40.50.300">
    <property type="entry name" value="P-loop containing nucleotide triphosphate hydrolases"/>
    <property type="match status" value="1"/>
</dbReference>
<keyword evidence="3 5" id="KW-0067">ATP-binding</keyword>
<gene>
    <name evidence="5" type="ORF">HQN59_11705</name>
</gene>
<dbReference type="EMBL" id="JABWMJ010000005">
    <property type="protein sequence ID" value="NUZ06425.1"/>
    <property type="molecule type" value="Genomic_DNA"/>
</dbReference>
<sequence>MAVWDVAIRKTLGAGAGRFELDVAFASAAPRLVLFGPSGAGKSVTLRAIAGLMRPDAGRVRVGAATLFDAAAGIDVAVERRGFGYVFQEYGLFPHLTVRQNVAFGLRRGWRNPPRHLKEPSVERALAALELDGLGDRLPDELSGGQRQRTAVARALAPEPRALLLDEPFAALDSGLRARLRAELVGLLGRLDLPMLLITHDEGDVAAFADSVIPIEAGRVVERHAAGNA</sequence>
<dbReference type="PANTHER" id="PTHR43514">
    <property type="entry name" value="ABC TRANSPORTER I FAMILY MEMBER 10"/>
    <property type="match status" value="1"/>
</dbReference>
<dbReference type="Proteomes" id="UP000529637">
    <property type="component" value="Unassembled WGS sequence"/>
</dbReference>
<evidence type="ECO:0000313" key="6">
    <source>
        <dbReference type="Proteomes" id="UP000529637"/>
    </source>
</evidence>
<name>A0A7Y6TWU2_9BURK</name>
<protein>
    <submittedName>
        <fullName evidence="5">ATP-binding cassette domain-containing protein</fullName>
    </submittedName>
</protein>
<dbReference type="PROSITE" id="PS50893">
    <property type="entry name" value="ABC_TRANSPORTER_2"/>
    <property type="match status" value="1"/>
</dbReference>
<dbReference type="RefSeq" id="WP_176069284.1">
    <property type="nucleotide sequence ID" value="NZ_JABWMJ010000005.1"/>
</dbReference>
<dbReference type="GO" id="GO:0016887">
    <property type="term" value="F:ATP hydrolysis activity"/>
    <property type="evidence" value="ECO:0007669"/>
    <property type="project" value="InterPro"/>
</dbReference>
<comment type="caution">
    <text evidence="5">The sequence shown here is derived from an EMBL/GenBank/DDBJ whole genome shotgun (WGS) entry which is preliminary data.</text>
</comment>
<dbReference type="InterPro" id="IPR027417">
    <property type="entry name" value="P-loop_NTPase"/>
</dbReference>
<accession>A0A7Y6TWU2</accession>
<evidence type="ECO:0000259" key="4">
    <source>
        <dbReference type="PROSITE" id="PS50893"/>
    </source>
</evidence>
<dbReference type="InterPro" id="IPR003593">
    <property type="entry name" value="AAA+_ATPase"/>
</dbReference>
<dbReference type="AlphaFoldDB" id="A0A7Y6TWU2"/>
<evidence type="ECO:0000256" key="2">
    <source>
        <dbReference type="ARBA" id="ARBA00022741"/>
    </source>
</evidence>
<reference evidence="5 6" key="1">
    <citation type="submission" date="2020-06" db="EMBL/GenBank/DDBJ databases">
        <title>Schlegella sp. ID0723 isolated from air conditioner.</title>
        <authorList>
            <person name="Kim D.Y."/>
            <person name="Kim D.-U."/>
        </authorList>
    </citation>
    <scope>NUCLEOTIDE SEQUENCE [LARGE SCALE GENOMIC DNA]</scope>
    <source>
        <strain evidence="5 6">ID0723</strain>
    </source>
</reference>
<dbReference type="Pfam" id="PF00005">
    <property type="entry name" value="ABC_tran"/>
    <property type="match status" value="1"/>
</dbReference>
<keyword evidence="1" id="KW-1003">Cell membrane</keyword>
<evidence type="ECO:0000256" key="1">
    <source>
        <dbReference type="ARBA" id="ARBA00022475"/>
    </source>
</evidence>
<dbReference type="InterPro" id="IPR003439">
    <property type="entry name" value="ABC_transporter-like_ATP-bd"/>
</dbReference>
<keyword evidence="1" id="KW-0472">Membrane</keyword>
<keyword evidence="2" id="KW-0547">Nucleotide-binding</keyword>